<evidence type="ECO:0000313" key="2">
    <source>
        <dbReference type="EnsemblPlants" id="OPUNC12G01970.1"/>
    </source>
</evidence>
<evidence type="ECO:0000256" key="1">
    <source>
        <dbReference type="SAM" id="MobiDB-lite"/>
    </source>
</evidence>
<feature type="compositionally biased region" description="Low complexity" evidence="1">
    <location>
        <begin position="45"/>
        <end position="62"/>
    </location>
</feature>
<sequence length="85" mass="9147">MRRKLDAGVRRRRRCWRRRAPPAAWAMGTALRGAPGATSTGGRLRTPASPTGASSSSGSSRSAQVVVKPQKLKGSSILETSFFKY</sequence>
<proteinExistence type="predicted"/>
<accession>A0A0E0MJC0</accession>
<dbReference type="EnsemblPlants" id="OPUNC12G01970.1">
    <property type="protein sequence ID" value="OPUNC12G01970.1"/>
    <property type="gene ID" value="OPUNC12G01970"/>
</dbReference>
<dbReference type="AlphaFoldDB" id="A0A0E0MJC0"/>
<dbReference type="Gramene" id="OPUNC12G01970.1">
    <property type="protein sequence ID" value="OPUNC12G01970.1"/>
    <property type="gene ID" value="OPUNC12G01970"/>
</dbReference>
<evidence type="ECO:0000313" key="3">
    <source>
        <dbReference type="Proteomes" id="UP000026962"/>
    </source>
</evidence>
<dbReference type="Proteomes" id="UP000026962">
    <property type="component" value="Chromosome 12"/>
</dbReference>
<name>A0A0E0MJC0_ORYPU</name>
<reference evidence="2" key="1">
    <citation type="submission" date="2015-04" db="UniProtKB">
        <authorList>
            <consortium name="EnsemblPlants"/>
        </authorList>
    </citation>
    <scope>IDENTIFICATION</scope>
</reference>
<organism evidence="2">
    <name type="scientific">Oryza punctata</name>
    <name type="common">Red rice</name>
    <dbReference type="NCBI Taxonomy" id="4537"/>
    <lineage>
        <taxon>Eukaryota</taxon>
        <taxon>Viridiplantae</taxon>
        <taxon>Streptophyta</taxon>
        <taxon>Embryophyta</taxon>
        <taxon>Tracheophyta</taxon>
        <taxon>Spermatophyta</taxon>
        <taxon>Magnoliopsida</taxon>
        <taxon>Liliopsida</taxon>
        <taxon>Poales</taxon>
        <taxon>Poaceae</taxon>
        <taxon>BOP clade</taxon>
        <taxon>Oryzoideae</taxon>
        <taxon>Oryzeae</taxon>
        <taxon>Oryzinae</taxon>
        <taxon>Oryza</taxon>
    </lineage>
</organism>
<dbReference type="HOGENOM" id="CLU_2516550_0_0_1"/>
<reference evidence="2" key="2">
    <citation type="submission" date="2018-05" db="EMBL/GenBank/DDBJ databases">
        <title>OpunRS2 (Oryza punctata Reference Sequence Version 2).</title>
        <authorList>
            <person name="Zhang J."/>
            <person name="Kudrna D."/>
            <person name="Lee S."/>
            <person name="Talag J."/>
            <person name="Welchert J."/>
            <person name="Wing R.A."/>
        </authorList>
    </citation>
    <scope>NUCLEOTIDE SEQUENCE [LARGE SCALE GENOMIC DNA]</scope>
</reference>
<feature type="region of interest" description="Disordered" evidence="1">
    <location>
        <begin position="26"/>
        <end position="67"/>
    </location>
</feature>
<keyword evidence="3" id="KW-1185">Reference proteome</keyword>
<protein>
    <submittedName>
        <fullName evidence="2">Uncharacterized protein</fullName>
    </submittedName>
</protein>